<name>A0A9W7DP74_AMBMO</name>
<dbReference type="EMBL" id="BSXU01007122">
    <property type="protein sequence ID" value="GMG56247.1"/>
    <property type="molecule type" value="Genomic_DNA"/>
</dbReference>
<protein>
    <submittedName>
        <fullName evidence="1">Unnamed protein product</fullName>
    </submittedName>
</protein>
<comment type="caution">
    <text evidence="1">The sequence shown here is derived from an EMBL/GenBank/DDBJ whole genome shotgun (WGS) entry which is preliminary data.</text>
</comment>
<dbReference type="AlphaFoldDB" id="A0A9W7DP74"/>
<dbReference type="SUPFAM" id="SSF52047">
    <property type="entry name" value="RNI-like"/>
    <property type="match status" value="1"/>
</dbReference>
<accession>A0A9W7DP74</accession>
<reference evidence="1" key="1">
    <citation type="submission" date="2023-04" db="EMBL/GenBank/DDBJ databases">
        <title>Ambrosiozyma monospora NBRC 1965.</title>
        <authorList>
            <person name="Ichikawa N."/>
            <person name="Sato H."/>
            <person name="Tonouchi N."/>
        </authorList>
    </citation>
    <scope>NUCLEOTIDE SEQUENCE</scope>
    <source>
        <strain evidence="1">NBRC 1965</strain>
    </source>
</reference>
<evidence type="ECO:0000313" key="1">
    <source>
        <dbReference type="EMBL" id="GMG56247.1"/>
    </source>
</evidence>
<organism evidence="1 2">
    <name type="scientific">Ambrosiozyma monospora</name>
    <name type="common">Yeast</name>
    <name type="synonym">Endomycopsis monosporus</name>
    <dbReference type="NCBI Taxonomy" id="43982"/>
    <lineage>
        <taxon>Eukaryota</taxon>
        <taxon>Fungi</taxon>
        <taxon>Dikarya</taxon>
        <taxon>Ascomycota</taxon>
        <taxon>Saccharomycotina</taxon>
        <taxon>Pichiomycetes</taxon>
        <taxon>Pichiales</taxon>
        <taxon>Pichiaceae</taxon>
        <taxon>Ambrosiozyma</taxon>
    </lineage>
</organism>
<keyword evidence="2" id="KW-1185">Reference proteome</keyword>
<proteinExistence type="predicted"/>
<dbReference type="Proteomes" id="UP001165063">
    <property type="component" value="Unassembled WGS sequence"/>
</dbReference>
<gene>
    <name evidence="1" type="ORF">Amon01_000831400</name>
</gene>
<sequence length="205" mass="23906">MPVLRTLFIRGTDPEFTINTRISTVIISNPKIVKIELYQLPFEVKFSFPSRPSKLRQLSIHHSSLSAFNFESIPDALHRLTLVNFSIDERALFHFCIDEEQIYKDEDIKHAVKLPTRLRALSIEIPRRLIIPTFTNIEQLFDLEKVSLDYSKRDFEMPSASILKFRDIENFISRLPSHIWMCSSLPKYSKLQHVHFSTSTGISQV</sequence>
<evidence type="ECO:0000313" key="2">
    <source>
        <dbReference type="Proteomes" id="UP001165063"/>
    </source>
</evidence>